<keyword evidence="1" id="KW-0614">Plasmid</keyword>
<dbReference type="RefSeq" id="WP_180943465.1">
    <property type="nucleotide sequence ID" value="NZ_CP041241.1"/>
</dbReference>
<proteinExistence type="predicted"/>
<dbReference type="AlphaFoldDB" id="A0A859QQH9"/>
<dbReference type="Proteomes" id="UP000510721">
    <property type="component" value="Plasmid pEmeITTGR7c"/>
</dbReference>
<dbReference type="EMBL" id="CP041241">
    <property type="protein sequence ID" value="QLL65000.1"/>
    <property type="molecule type" value="Genomic_DNA"/>
</dbReference>
<accession>A0A859QQH9</accession>
<organism evidence="1 2">
    <name type="scientific">Sinorhizobium mexicanum</name>
    <dbReference type="NCBI Taxonomy" id="375549"/>
    <lineage>
        <taxon>Bacteria</taxon>
        <taxon>Pseudomonadati</taxon>
        <taxon>Pseudomonadota</taxon>
        <taxon>Alphaproteobacteria</taxon>
        <taxon>Hyphomicrobiales</taxon>
        <taxon>Rhizobiaceae</taxon>
        <taxon>Sinorhizobium/Ensifer group</taxon>
        <taxon>Sinorhizobium</taxon>
    </lineage>
</organism>
<gene>
    <name evidence="1" type="ORF">FKV68_26885</name>
</gene>
<evidence type="ECO:0000313" key="1">
    <source>
        <dbReference type="EMBL" id="QLL65000.1"/>
    </source>
</evidence>
<dbReference type="KEGG" id="emx:FKV68_26885"/>
<keyword evidence="2" id="KW-1185">Reference proteome</keyword>
<protein>
    <submittedName>
        <fullName evidence="1">Uncharacterized protein</fullName>
    </submittedName>
</protein>
<name>A0A859QQH9_9HYPH</name>
<reference evidence="1 2" key="1">
    <citation type="submission" date="2019-06" db="EMBL/GenBank/DDBJ databases">
        <title>Complete genome sequence of Ensifer mexicanus ITTG R7 isolated from nodules of Acacia angustissima (Mill.) Kuntze.</title>
        <authorList>
            <person name="Rincon-Rosales R."/>
            <person name="Rogel M.A."/>
            <person name="Guerrero G."/>
            <person name="Rincon-Molina C.I."/>
            <person name="Lopez-Lopez A."/>
            <person name="Martinez-Romero E."/>
        </authorList>
    </citation>
    <scope>NUCLEOTIDE SEQUENCE [LARGE SCALE GENOMIC DNA]</scope>
    <source>
        <strain evidence="1 2">ITTG R7</strain>
        <plasmid evidence="2">pemeittgr7c</plasmid>
    </source>
</reference>
<evidence type="ECO:0000313" key="2">
    <source>
        <dbReference type="Proteomes" id="UP000510721"/>
    </source>
</evidence>
<geneLocation type="plasmid" evidence="2">
    <name>pemeittgr7c</name>
</geneLocation>
<sequence length="102" mass="10432">MSTGIAKYAGLLLAPGAWAINTQLGQILPYIDCGAGVSWSVIASFGAVALALLGTVVSQARLGPSEPRANRFIARLNVLAGLAFAFAVFLQGAAAMLLDPCL</sequence>